<dbReference type="InterPro" id="IPR050740">
    <property type="entry name" value="Aldehyde_DH_Superfamily"/>
</dbReference>
<dbReference type="EMBL" id="JAPDFL010000001">
    <property type="protein sequence ID" value="MCW1930754.1"/>
    <property type="molecule type" value="Genomic_DNA"/>
</dbReference>
<dbReference type="Proteomes" id="UP001208938">
    <property type="component" value="Unassembled WGS sequence"/>
</dbReference>
<dbReference type="Gene3D" id="3.40.605.10">
    <property type="entry name" value="Aldehyde Dehydrogenase, Chain A, domain 1"/>
    <property type="match status" value="1"/>
</dbReference>
<dbReference type="Pfam" id="PF00171">
    <property type="entry name" value="Aldedh"/>
    <property type="match status" value="1"/>
</dbReference>
<accession>A0ABT3GTC2</accession>
<evidence type="ECO:0000256" key="2">
    <source>
        <dbReference type="ARBA" id="ARBA00023002"/>
    </source>
</evidence>
<evidence type="ECO:0000256" key="1">
    <source>
        <dbReference type="ARBA" id="ARBA00009986"/>
    </source>
</evidence>
<dbReference type="InterPro" id="IPR016163">
    <property type="entry name" value="Ald_DH_C"/>
</dbReference>
<dbReference type="InterPro" id="IPR016162">
    <property type="entry name" value="Ald_DH_N"/>
</dbReference>
<organism evidence="4 5">
    <name type="scientific">Pararhodobacter zhoushanensis</name>
    <dbReference type="NCBI Taxonomy" id="2479545"/>
    <lineage>
        <taxon>Bacteria</taxon>
        <taxon>Pseudomonadati</taxon>
        <taxon>Pseudomonadota</taxon>
        <taxon>Alphaproteobacteria</taxon>
        <taxon>Rhodobacterales</taxon>
        <taxon>Paracoccaceae</taxon>
        <taxon>Pararhodobacter</taxon>
    </lineage>
</organism>
<comment type="similarity">
    <text evidence="1">Belongs to the aldehyde dehydrogenase family.</text>
</comment>
<dbReference type="RefSeq" id="WP_264503932.1">
    <property type="nucleotide sequence ID" value="NZ_JAPDFL010000001.1"/>
</dbReference>
<protein>
    <submittedName>
        <fullName evidence="4">NAD-dependent succinate-semialdehyde dehydrogenase</fullName>
    </submittedName>
</protein>
<dbReference type="Gene3D" id="3.40.309.10">
    <property type="entry name" value="Aldehyde Dehydrogenase, Chain A, domain 2"/>
    <property type="match status" value="1"/>
</dbReference>
<evidence type="ECO:0000313" key="5">
    <source>
        <dbReference type="Proteomes" id="UP001208938"/>
    </source>
</evidence>
<feature type="domain" description="Aldehyde dehydrogenase" evidence="3">
    <location>
        <begin position="27"/>
        <end position="486"/>
    </location>
</feature>
<comment type="caution">
    <text evidence="4">The sequence shown here is derived from an EMBL/GenBank/DDBJ whole genome shotgun (WGS) entry which is preliminary data.</text>
</comment>
<name>A0ABT3GTC2_9RHOB</name>
<dbReference type="SUPFAM" id="SSF53720">
    <property type="entry name" value="ALDH-like"/>
    <property type="match status" value="1"/>
</dbReference>
<dbReference type="PANTHER" id="PTHR43353:SF5">
    <property type="entry name" value="SUCCINATE-SEMIALDEHYDE DEHYDROGENASE, MITOCHONDRIAL"/>
    <property type="match status" value="1"/>
</dbReference>
<keyword evidence="2" id="KW-0560">Oxidoreductase</keyword>
<reference evidence="4 5" key="1">
    <citation type="submission" date="2022-10" db="EMBL/GenBank/DDBJ databases">
        <title>Pararhodobacter sp. nov., isolated from marine algae.</title>
        <authorList>
            <person name="Choi B.J."/>
            <person name="Kim J.M."/>
            <person name="Lee J.K."/>
            <person name="Choi D.G."/>
            <person name="Jeon C.O."/>
        </authorList>
    </citation>
    <scope>NUCLEOTIDE SEQUENCE [LARGE SCALE GENOMIC DNA]</scope>
    <source>
        <strain evidence="4 5">ZQ420</strain>
    </source>
</reference>
<evidence type="ECO:0000259" key="3">
    <source>
        <dbReference type="Pfam" id="PF00171"/>
    </source>
</evidence>
<gene>
    <name evidence="4" type="ORF">OKW52_00310</name>
</gene>
<dbReference type="PANTHER" id="PTHR43353">
    <property type="entry name" value="SUCCINATE-SEMIALDEHYDE DEHYDROGENASE, MITOCHONDRIAL"/>
    <property type="match status" value="1"/>
</dbReference>
<dbReference type="InterPro" id="IPR016161">
    <property type="entry name" value="Ald_DH/histidinol_DH"/>
</dbReference>
<evidence type="ECO:0000313" key="4">
    <source>
        <dbReference type="EMBL" id="MCW1930754.1"/>
    </source>
</evidence>
<sequence>MTTFQDGAESVTPAGYVEPQLLIDGDWIGADARHAEPIVNPATGRAIGRVPHATAQDLDRALAAAEREFPKWRKVNPRERGRILKRAADLLHERGDAIAQLATLEMGKPLFESKIEVHVACEELEWFAEEARRSWGRIPPGRFGDTRFSVIKQPVGPAAGFSAWNFPIGNATRKLGTALAAGCPMIYKPGEEAPASALAVARCLVDAGVPAGVIAVVFGVPDTISRHLIASPIIRKISFTGSIPVGKHLIKLAADTVKRTTMELGGHAPVLVFDDAPQEAVLDQSVQRKYRNAGQVCVSPTRFYIQDASYDAFCAGFAARAKALTVGDGMDPATVMGPMVHARRRDGIEALVQDAVAKGAKLLAGGERIGNDGFFYAPTVLADVPGDARIMTEEPFGPVAVLNRFSGLDDGIAKANSLPFGLAAYAFTQSLSNIHRLSDEIEAGMFAINSFNISMPETPFGGIKESGLGSEVGTEGLDAYLVSRTISVT</sequence>
<keyword evidence="5" id="KW-1185">Reference proteome</keyword>
<dbReference type="InterPro" id="IPR015590">
    <property type="entry name" value="Aldehyde_DH_dom"/>
</dbReference>
<proteinExistence type="inferred from homology"/>
<dbReference type="CDD" id="cd07103">
    <property type="entry name" value="ALDH_F5_SSADH_GabD"/>
    <property type="match status" value="1"/>
</dbReference>